<keyword evidence="2" id="KW-0282">Flagellum</keyword>
<reference evidence="2 3" key="1">
    <citation type="submission" date="2019-11" db="EMBL/GenBank/DDBJ databases">
        <title>P. haliotis isolates from Z. marina roots.</title>
        <authorList>
            <person name="Cohen M."/>
            <person name="Jospin G."/>
            <person name="Eisen J.A."/>
            <person name="Coil D.A."/>
        </authorList>
    </citation>
    <scope>NUCLEOTIDE SEQUENCE [LARGE SCALE GENOMIC DNA]</scope>
    <source>
        <strain evidence="2 3">UCD-MCMsp1aY</strain>
    </source>
</reference>
<dbReference type="AlphaFoldDB" id="A0A6N8F8B5"/>
<dbReference type="Gene3D" id="3.40.1690.10">
    <property type="entry name" value="secretion proteins EscU"/>
    <property type="match status" value="1"/>
</dbReference>
<dbReference type="Proteomes" id="UP000439994">
    <property type="component" value="Unassembled WGS sequence"/>
</dbReference>
<proteinExistence type="inferred from homology"/>
<dbReference type="Pfam" id="PF01312">
    <property type="entry name" value="Bac_export_2"/>
    <property type="match status" value="1"/>
</dbReference>
<dbReference type="GO" id="GO:0009306">
    <property type="term" value="P:protein secretion"/>
    <property type="evidence" value="ECO:0007669"/>
    <property type="project" value="InterPro"/>
</dbReference>
<organism evidence="2 3">
    <name type="scientific">Psychrosphaera haliotis</name>
    <dbReference type="NCBI Taxonomy" id="555083"/>
    <lineage>
        <taxon>Bacteria</taxon>
        <taxon>Pseudomonadati</taxon>
        <taxon>Pseudomonadota</taxon>
        <taxon>Gammaproteobacteria</taxon>
        <taxon>Alteromonadales</taxon>
        <taxon>Pseudoalteromonadaceae</taxon>
        <taxon>Psychrosphaera</taxon>
    </lineage>
</organism>
<keyword evidence="2" id="KW-0969">Cilium</keyword>
<accession>A0A6N8F8B5</accession>
<dbReference type="InterPro" id="IPR006135">
    <property type="entry name" value="T3SS_substrate_exporter"/>
</dbReference>
<comment type="caution">
    <text evidence="2">The sequence shown here is derived from an EMBL/GenBank/DDBJ whole genome shotgun (WGS) entry which is preliminary data.</text>
</comment>
<name>A0A6N8F8B5_9GAMM</name>
<comment type="similarity">
    <text evidence="1">Belongs to the type III secretion exporter family.</text>
</comment>
<keyword evidence="2" id="KW-0966">Cell projection</keyword>
<keyword evidence="3" id="KW-1185">Reference proteome</keyword>
<dbReference type="GO" id="GO:0016020">
    <property type="term" value="C:membrane"/>
    <property type="evidence" value="ECO:0007669"/>
    <property type="project" value="InterPro"/>
</dbReference>
<protein>
    <submittedName>
        <fullName evidence="2">Flagellar biosynthesis protein FlhB</fullName>
    </submittedName>
</protein>
<dbReference type="EMBL" id="WOCD01000001">
    <property type="protein sequence ID" value="MUH71327.1"/>
    <property type="molecule type" value="Genomic_DNA"/>
</dbReference>
<evidence type="ECO:0000256" key="1">
    <source>
        <dbReference type="ARBA" id="ARBA00010690"/>
    </source>
</evidence>
<evidence type="ECO:0000313" key="2">
    <source>
        <dbReference type="EMBL" id="MUH71327.1"/>
    </source>
</evidence>
<sequence>MNNSDNKSTDTNFEFGALSLLYDGKNAPNVAIKGYHVLAQEILDHAKQNDLLVHQDPELFKRLEHLEQGQSIPPNLYVVIAELIAFSYVLRGEFPDSWK</sequence>
<dbReference type="RefSeq" id="WP_330997664.1">
    <property type="nucleotide sequence ID" value="NZ_WOCD01000001.1"/>
</dbReference>
<gene>
    <name evidence="2" type="ORF">GNP35_01745</name>
</gene>
<evidence type="ECO:0000313" key="3">
    <source>
        <dbReference type="Proteomes" id="UP000439994"/>
    </source>
</evidence>
<dbReference type="InterPro" id="IPR029025">
    <property type="entry name" value="T3SS_substrate_exporter_C"/>
</dbReference>
<dbReference type="SUPFAM" id="SSF160544">
    <property type="entry name" value="EscU C-terminal domain-like"/>
    <property type="match status" value="1"/>
</dbReference>